<protein>
    <recommendedName>
        <fullName evidence="4">Pentacotripeptide-repeat region of PRORP domain-containing protein</fullName>
    </recommendedName>
</protein>
<dbReference type="PANTHER" id="PTHR47447">
    <property type="entry name" value="OS03G0856100 PROTEIN"/>
    <property type="match status" value="1"/>
</dbReference>
<dbReference type="Pfam" id="PF13812">
    <property type="entry name" value="PPR_3"/>
    <property type="match status" value="1"/>
</dbReference>
<proteinExistence type="predicted"/>
<sequence length="415" mass="46057">MANSTLLAMTSDREYNKAGIRAKRIFEEMRLAGVKVSPRSFELLLKSLAVSKDPDGVLEALRTMEELNVVPTTQAMNHAIGCLSHKDRLGEAFAQLEKMKRLEIPRALETYNALTEAIMSFRSPEEALAFLEGMMKHDHILPDQSTLVVLLRALGRSGKLQKMLNTLVSLAPIIPPDASVFATVLSAFARQGSLDETEKLYQALSDRNVPVDLRVFNALLFANAKAGSAMGVIRCLRRMKAALIVPNISSKTVIIQGLCEAGEPELARQVVDAPEIEGPAHMAADSLEAVENEDSARDAMKRVLFLCSKEDSIAQVSLRALIFHCTLSRPKSNDMVWVARSALKELKRRLGHVGQLMPTRLYGRVARYADRLLMDSIAEPLKNRLRTGRHRGILRRFGLLKPTIEADLESERPRA</sequence>
<dbReference type="Gene3D" id="1.25.40.10">
    <property type="entry name" value="Tetratricopeptide repeat domain"/>
    <property type="match status" value="2"/>
</dbReference>
<dbReference type="AlphaFoldDB" id="A0A7S1XG26"/>
<evidence type="ECO:0000256" key="2">
    <source>
        <dbReference type="PROSITE-ProRule" id="PRU00708"/>
    </source>
</evidence>
<evidence type="ECO:0000313" key="3">
    <source>
        <dbReference type="EMBL" id="CAD9237094.1"/>
    </source>
</evidence>
<dbReference type="PROSITE" id="PS51375">
    <property type="entry name" value="PPR"/>
    <property type="match status" value="1"/>
</dbReference>
<name>A0A7S1XG26_9RHOD</name>
<dbReference type="InterPro" id="IPR011990">
    <property type="entry name" value="TPR-like_helical_dom_sf"/>
</dbReference>
<dbReference type="PANTHER" id="PTHR47447:SF17">
    <property type="entry name" value="OS12G0638900 PROTEIN"/>
    <property type="match status" value="1"/>
</dbReference>
<evidence type="ECO:0008006" key="4">
    <source>
        <dbReference type="Google" id="ProtNLM"/>
    </source>
</evidence>
<keyword evidence="1" id="KW-0677">Repeat</keyword>
<feature type="repeat" description="PPR" evidence="2">
    <location>
        <begin position="177"/>
        <end position="211"/>
    </location>
</feature>
<dbReference type="InterPro" id="IPR002885">
    <property type="entry name" value="PPR_rpt"/>
</dbReference>
<evidence type="ECO:0000256" key="1">
    <source>
        <dbReference type="ARBA" id="ARBA00022737"/>
    </source>
</evidence>
<dbReference type="EMBL" id="HBGH01016618">
    <property type="protein sequence ID" value="CAD9237094.1"/>
    <property type="molecule type" value="Transcribed_RNA"/>
</dbReference>
<organism evidence="3">
    <name type="scientific">Compsopogon caeruleus</name>
    <dbReference type="NCBI Taxonomy" id="31354"/>
    <lineage>
        <taxon>Eukaryota</taxon>
        <taxon>Rhodophyta</taxon>
        <taxon>Compsopogonophyceae</taxon>
        <taxon>Compsopogonales</taxon>
        <taxon>Compsopogonaceae</taxon>
        <taxon>Compsopogon</taxon>
    </lineage>
</organism>
<gene>
    <name evidence="3" type="ORF">CCAE0312_LOCUS9192</name>
</gene>
<reference evidence="3" key="1">
    <citation type="submission" date="2021-01" db="EMBL/GenBank/DDBJ databases">
        <authorList>
            <person name="Corre E."/>
            <person name="Pelletier E."/>
            <person name="Niang G."/>
            <person name="Scheremetjew M."/>
            <person name="Finn R."/>
            <person name="Kale V."/>
            <person name="Holt S."/>
            <person name="Cochrane G."/>
            <person name="Meng A."/>
            <person name="Brown T."/>
            <person name="Cohen L."/>
        </authorList>
    </citation>
    <scope>NUCLEOTIDE SEQUENCE</scope>
    <source>
        <strain evidence="3">SAG 36.94</strain>
    </source>
</reference>
<accession>A0A7S1XG26</accession>